<dbReference type="InterPro" id="IPR004341">
    <property type="entry name" value="CAT_RNA-bd_dom"/>
</dbReference>
<name>A0A562QJW2_9BACI</name>
<dbReference type="PANTHER" id="PTHR30185:SF16">
    <property type="entry name" value="PROTEIN GLCT"/>
    <property type="match status" value="1"/>
</dbReference>
<evidence type="ECO:0000313" key="5">
    <source>
        <dbReference type="Proteomes" id="UP000315711"/>
    </source>
</evidence>
<comment type="similarity">
    <text evidence="1">Belongs to the transcriptional antiterminator BglG family. GlcT subfamily.</text>
</comment>
<comment type="caution">
    <text evidence="4">The sequence shown here is derived from an EMBL/GenBank/DDBJ whole genome shotgun (WGS) entry which is preliminary data.</text>
</comment>
<dbReference type="AlphaFoldDB" id="A0A562QJW2"/>
<dbReference type="Pfam" id="PF03123">
    <property type="entry name" value="CAT_RBD"/>
    <property type="match status" value="1"/>
</dbReference>
<dbReference type="Gene3D" id="1.20.890.100">
    <property type="match status" value="1"/>
</dbReference>
<protein>
    <submittedName>
        <fullName evidence="4">BglG family transcriptional antiterminator</fullName>
    </submittedName>
</protein>
<accession>A0A562QJW2</accession>
<keyword evidence="5" id="KW-1185">Reference proteome</keyword>
<dbReference type="OrthoDB" id="9813552at2"/>
<evidence type="ECO:0000313" key="4">
    <source>
        <dbReference type="EMBL" id="TWI57042.1"/>
    </source>
</evidence>
<dbReference type="InterPro" id="IPR036634">
    <property type="entry name" value="PRD_sf"/>
</dbReference>
<dbReference type="GO" id="GO:0045893">
    <property type="term" value="P:positive regulation of DNA-templated transcription"/>
    <property type="evidence" value="ECO:0007669"/>
    <property type="project" value="InterPro"/>
</dbReference>
<organism evidence="4 5">
    <name type="scientific">Halalkalibacter nanhaiisediminis</name>
    <dbReference type="NCBI Taxonomy" id="688079"/>
    <lineage>
        <taxon>Bacteria</taxon>
        <taxon>Bacillati</taxon>
        <taxon>Bacillota</taxon>
        <taxon>Bacilli</taxon>
        <taxon>Bacillales</taxon>
        <taxon>Bacillaceae</taxon>
        <taxon>Halalkalibacter</taxon>
    </lineage>
</organism>
<feature type="domain" description="PRD" evidence="3">
    <location>
        <begin position="175"/>
        <end position="280"/>
    </location>
</feature>
<dbReference type="InterPro" id="IPR036650">
    <property type="entry name" value="CAT_RNA-bd_dom_sf"/>
</dbReference>
<dbReference type="SMART" id="SM01061">
    <property type="entry name" value="CAT_RBD"/>
    <property type="match status" value="1"/>
</dbReference>
<dbReference type="GO" id="GO:0003723">
    <property type="term" value="F:RNA binding"/>
    <property type="evidence" value="ECO:0007669"/>
    <property type="project" value="InterPro"/>
</dbReference>
<dbReference type="Pfam" id="PF00874">
    <property type="entry name" value="PRD"/>
    <property type="match status" value="2"/>
</dbReference>
<dbReference type="PROSITE" id="PS00654">
    <property type="entry name" value="PRD_1"/>
    <property type="match status" value="1"/>
</dbReference>
<evidence type="ECO:0000256" key="2">
    <source>
        <dbReference type="ARBA" id="ARBA00022737"/>
    </source>
</evidence>
<dbReference type="PANTHER" id="PTHR30185">
    <property type="entry name" value="CRYPTIC BETA-GLUCOSIDE BGL OPERON ANTITERMINATOR"/>
    <property type="match status" value="1"/>
</dbReference>
<dbReference type="Proteomes" id="UP000315711">
    <property type="component" value="Unassembled WGS sequence"/>
</dbReference>
<evidence type="ECO:0000256" key="1">
    <source>
        <dbReference type="ARBA" id="ARBA00009115"/>
    </source>
</evidence>
<dbReference type="Gene3D" id="1.10.1790.10">
    <property type="entry name" value="PRD domain"/>
    <property type="match status" value="1"/>
</dbReference>
<reference evidence="4 5" key="1">
    <citation type="journal article" date="2015" name="Stand. Genomic Sci.">
        <title>Genomic Encyclopedia of Bacterial and Archaeal Type Strains, Phase III: the genomes of soil and plant-associated and newly described type strains.</title>
        <authorList>
            <person name="Whitman W.B."/>
            <person name="Woyke T."/>
            <person name="Klenk H.P."/>
            <person name="Zhou Y."/>
            <person name="Lilburn T.G."/>
            <person name="Beck B.J."/>
            <person name="De Vos P."/>
            <person name="Vandamme P."/>
            <person name="Eisen J.A."/>
            <person name="Garrity G."/>
            <person name="Hugenholtz P."/>
            <person name="Kyrpides N.C."/>
        </authorList>
    </citation>
    <scope>NUCLEOTIDE SEQUENCE [LARGE SCALE GENOMIC DNA]</scope>
    <source>
        <strain evidence="4 5">CGMCC 1.10116</strain>
    </source>
</reference>
<dbReference type="EMBL" id="VLKZ01000004">
    <property type="protein sequence ID" value="TWI57042.1"/>
    <property type="molecule type" value="Genomic_DNA"/>
</dbReference>
<feature type="domain" description="PRD" evidence="3">
    <location>
        <begin position="69"/>
        <end position="174"/>
    </location>
</feature>
<dbReference type="InterPro" id="IPR050661">
    <property type="entry name" value="BglG_antiterminators"/>
</dbReference>
<keyword evidence="2" id="KW-0677">Repeat</keyword>
<dbReference type="SUPFAM" id="SSF50151">
    <property type="entry name" value="SacY-like RNA-binding domain"/>
    <property type="match status" value="1"/>
</dbReference>
<dbReference type="SUPFAM" id="SSF63520">
    <property type="entry name" value="PTS-regulatory domain, PRD"/>
    <property type="match status" value="2"/>
</dbReference>
<dbReference type="Gene3D" id="2.30.24.10">
    <property type="entry name" value="CAT RNA-binding domain"/>
    <property type="match status" value="1"/>
</dbReference>
<proteinExistence type="inferred from homology"/>
<dbReference type="InterPro" id="IPR011608">
    <property type="entry name" value="PRD"/>
</dbReference>
<gene>
    <name evidence="4" type="ORF">IQ10_01742</name>
</gene>
<sequence>MFDQYIIMKILNNNVVIANDQTGEEVILIGKGIGFGQSKGALINQAEIDKLFILGNPLEQEQYKQLLTLVDESFISLMEDIVVYIVEESGKALHERIHIALTDHLQFAIKRLEQGIDITNPFLTETALMFPAEYEIASKVVDRVNDSLGVKLPESEIGFVALHIYSAQSNRSIAELDEHPQLVLELVEMIESGFQCSIERNSVTYMRLVTFLCDVINRFKENQAVSYSEQLANLLKVEFHLCYTVTAQIVERLNQTFLRYFTVEQLPDVVFYIRRFSKHP</sequence>
<dbReference type="PROSITE" id="PS51372">
    <property type="entry name" value="PRD_2"/>
    <property type="match status" value="2"/>
</dbReference>
<dbReference type="InterPro" id="IPR001550">
    <property type="entry name" value="Transcrpt_antitermin_CS"/>
</dbReference>
<evidence type="ECO:0000259" key="3">
    <source>
        <dbReference type="PROSITE" id="PS51372"/>
    </source>
</evidence>
<dbReference type="RefSeq" id="WP_144450067.1">
    <property type="nucleotide sequence ID" value="NZ_VLKZ01000004.1"/>
</dbReference>